<dbReference type="AlphaFoldDB" id="A0A9W6WJM1"/>
<dbReference type="InterPro" id="IPR032678">
    <property type="entry name" value="tRNA-synt_1_cat_dom"/>
</dbReference>
<dbReference type="Proteomes" id="UP001165063">
    <property type="component" value="Unassembled WGS sequence"/>
</dbReference>
<evidence type="ECO:0000256" key="3">
    <source>
        <dbReference type="ARBA" id="ARBA00022840"/>
    </source>
</evidence>
<evidence type="ECO:0000313" key="5">
    <source>
        <dbReference type="EMBL" id="GME78032.1"/>
    </source>
</evidence>
<dbReference type="GO" id="GO:0006423">
    <property type="term" value="P:cysteinyl-tRNA aminoacylation"/>
    <property type="evidence" value="ECO:0007669"/>
    <property type="project" value="TreeGrafter"/>
</dbReference>
<evidence type="ECO:0000256" key="2">
    <source>
        <dbReference type="ARBA" id="ARBA00022741"/>
    </source>
</evidence>
<dbReference type="PANTHER" id="PTHR10890:SF3">
    <property type="entry name" value="CYSTEINE--TRNA LIGASE, CYTOPLASMIC"/>
    <property type="match status" value="1"/>
</dbReference>
<proteinExistence type="predicted"/>
<keyword evidence="2" id="KW-0547">Nucleotide-binding</keyword>
<evidence type="ECO:0000259" key="4">
    <source>
        <dbReference type="Pfam" id="PF01406"/>
    </source>
</evidence>
<dbReference type="EMBL" id="BSXU01012802">
    <property type="protein sequence ID" value="GME78032.1"/>
    <property type="molecule type" value="Genomic_DNA"/>
</dbReference>
<dbReference type="GO" id="GO:0005524">
    <property type="term" value="F:ATP binding"/>
    <property type="evidence" value="ECO:0007669"/>
    <property type="project" value="UniProtKB-KW"/>
</dbReference>
<evidence type="ECO:0000256" key="1">
    <source>
        <dbReference type="ARBA" id="ARBA00022598"/>
    </source>
</evidence>
<name>A0A9W6WJM1_AMBMO</name>
<gene>
    <name evidence="5" type="ORF">Amon01_000974600</name>
</gene>
<dbReference type="Gene3D" id="3.40.50.620">
    <property type="entry name" value="HUPs"/>
    <property type="match status" value="1"/>
</dbReference>
<dbReference type="InterPro" id="IPR014729">
    <property type="entry name" value="Rossmann-like_a/b/a_fold"/>
</dbReference>
<organism evidence="5 6">
    <name type="scientific">Ambrosiozyma monospora</name>
    <name type="common">Yeast</name>
    <name type="synonym">Endomycopsis monosporus</name>
    <dbReference type="NCBI Taxonomy" id="43982"/>
    <lineage>
        <taxon>Eukaryota</taxon>
        <taxon>Fungi</taxon>
        <taxon>Dikarya</taxon>
        <taxon>Ascomycota</taxon>
        <taxon>Saccharomycotina</taxon>
        <taxon>Pichiomycetes</taxon>
        <taxon>Pichiales</taxon>
        <taxon>Pichiaceae</taxon>
        <taxon>Ambrosiozyma</taxon>
    </lineage>
</organism>
<dbReference type="Pfam" id="PF01406">
    <property type="entry name" value="tRNA-synt_1e"/>
    <property type="match status" value="1"/>
</dbReference>
<protein>
    <submittedName>
        <fullName evidence="5">Unnamed protein product</fullName>
    </submittedName>
</protein>
<dbReference type="OrthoDB" id="438179at2759"/>
<dbReference type="InterPro" id="IPR024909">
    <property type="entry name" value="Cys-tRNA/MSH_ligase"/>
</dbReference>
<dbReference type="SUPFAM" id="SSF52374">
    <property type="entry name" value="Nucleotidylyl transferase"/>
    <property type="match status" value="1"/>
</dbReference>
<dbReference type="PANTHER" id="PTHR10890">
    <property type="entry name" value="CYSTEINYL-TRNA SYNTHETASE"/>
    <property type="match status" value="1"/>
</dbReference>
<reference evidence="5" key="1">
    <citation type="submission" date="2023-04" db="EMBL/GenBank/DDBJ databases">
        <title>Ambrosiozyma monospora NBRC 1965.</title>
        <authorList>
            <person name="Ichikawa N."/>
            <person name="Sato H."/>
            <person name="Tonouchi N."/>
        </authorList>
    </citation>
    <scope>NUCLEOTIDE SEQUENCE</scope>
    <source>
        <strain evidence="5">NBRC 1965</strain>
    </source>
</reference>
<sequence length="156" mass="17451">MHVKAALAANSVIKNAERATVDEFLSKTQDVIVPQLDAKLGSTVTNTEIFRACSSYWERQYDQDMLKLNVLPSTITTRVSEYVPEIVDFVDKIVKQGYAYSTADGSVYFNTAKFDNDPKHDYAKCQPWSKGNMELIEDGEGSLTKAEDRDGTLNVL</sequence>
<dbReference type="GO" id="GO:0004817">
    <property type="term" value="F:cysteine-tRNA ligase activity"/>
    <property type="evidence" value="ECO:0007669"/>
    <property type="project" value="TreeGrafter"/>
</dbReference>
<feature type="domain" description="tRNA synthetases class I catalytic" evidence="4">
    <location>
        <begin position="43"/>
        <end position="152"/>
    </location>
</feature>
<comment type="caution">
    <text evidence="5">The sequence shown here is derived from an EMBL/GenBank/DDBJ whole genome shotgun (WGS) entry which is preliminary data.</text>
</comment>
<keyword evidence="6" id="KW-1185">Reference proteome</keyword>
<dbReference type="GO" id="GO:0005737">
    <property type="term" value="C:cytoplasm"/>
    <property type="evidence" value="ECO:0007669"/>
    <property type="project" value="TreeGrafter"/>
</dbReference>
<keyword evidence="1" id="KW-0436">Ligase</keyword>
<evidence type="ECO:0000313" key="6">
    <source>
        <dbReference type="Proteomes" id="UP001165063"/>
    </source>
</evidence>
<accession>A0A9W6WJM1</accession>
<keyword evidence="3" id="KW-0067">ATP-binding</keyword>